<keyword evidence="4" id="KW-1185">Reference proteome</keyword>
<dbReference type="GO" id="GO:0016226">
    <property type="term" value="P:iron-sulfur cluster assembly"/>
    <property type="evidence" value="ECO:0007669"/>
    <property type="project" value="TreeGrafter"/>
</dbReference>
<keyword evidence="2" id="KW-1133">Transmembrane helix</keyword>
<protein>
    <recommendedName>
        <fullName evidence="5">BolA-like protein 1</fullName>
    </recommendedName>
</protein>
<evidence type="ECO:0000256" key="2">
    <source>
        <dbReference type="SAM" id="Phobius"/>
    </source>
</evidence>
<feature type="transmembrane region" description="Helical" evidence="2">
    <location>
        <begin position="180"/>
        <end position="201"/>
    </location>
</feature>
<dbReference type="SUPFAM" id="SSF82657">
    <property type="entry name" value="BolA-like"/>
    <property type="match status" value="1"/>
</dbReference>
<keyword evidence="2" id="KW-0812">Transmembrane</keyword>
<name>A0A7J6QFV1_PEROL</name>
<accession>A0A7J6QFV1</accession>
<dbReference type="InterPro" id="IPR002634">
    <property type="entry name" value="BolA"/>
</dbReference>
<dbReference type="Pfam" id="PF01722">
    <property type="entry name" value="BolA"/>
    <property type="match status" value="1"/>
</dbReference>
<evidence type="ECO:0008006" key="5">
    <source>
        <dbReference type="Google" id="ProtNLM"/>
    </source>
</evidence>
<evidence type="ECO:0000256" key="1">
    <source>
        <dbReference type="RuleBase" id="RU003860"/>
    </source>
</evidence>
<dbReference type="PANTHER" id="PTHR46230">
    <property type="match status" value="1"/>
</dbReference>
<comment type="caution">
    <text evidence="3">The sequence shown here is derived from an EMBL/GenBank/DDBJ whole genome shotgun (WGS) entry which is preliminary data.</text>
</comment>
<keyword evidence="2" id="KW-0472">Membrane</keyword>
<sequence>MSRPTYTAILRKVTDRLKPTLINIIDDSAKHASHAPMRGSDRLETHFRVEVVSDGFKGLNRVQRQKLMYSILSEEMDSNPGGTVHALSMSCFSHAKLGDFVERITLVIPIEAERVTCFHVVPAREGAAFNVTVGYRSGVVETFDLVLLAEATARRFATGPSLDLRPVLKGRRMHQATVVFSYRSFLFIGYEGLGLYWVAILRPSKYPKPRELVFTADSIGKVPTDIGDARLWETASSHGGGLVVIAITSDWSPDKFTNNGRLSL</sequence>
<comment type="similarity">
    <text evidence="1">Belongs to the BolA/IbaG family.</text>
</comment>
<reference evidence="3 4" key="1">
    <citation type="submission" date="2020-04" db="EMBL/GenBank/DDBJ databases">
        <title>Perkinsus olseni comparative genomics.</title>
        <authorList>
            <person name="Bogema D.R."/>
        </authorList>
    </citation>
    <scope>NUCLEOTIDE SEQUENCE [LARGE SCALE GENOMIC DNA]</scope>
    <source>
        <strain evidence="3 4">ATCC PRA-207</strain>
    </source>
</reference>
<proteinExistence type="inferred from homology"/>
<organism evidence="3 4">
    <name type="scientific">Perkinsus olseni</name>
    <name type="common">Perkinsus atlanticus</name>
    <dbReference type="NCBI Taxonomy" id="32597"/>
    <lineage>
        <taxon>Eukaryota</taxon>
        <taxon>Sar</taxon>
        <taxon>Alveolata</taxon>
        <taxon>Perkinsozoa</taxon>
        <taxon>Perkinsea</taxon>
        <taxon>Perkinsida</taxon>
        <taxon>Perkinsidae</taxon>
        <taxon>Perkinsus</taxon>
    </lineage>
</organism>
<dbReference type="Gene3D" id="3.30.300.90">
    <property type="entry name" value="BolA-like"/>
    <property type="match status" value="1"/>
</dbReference>
<dbReference type="EMBL" id="JABANO010033219">
    <property type="protein sequence ID" value="KAF4707235.1"/>
    <property type="molecule type" value="Genomic_DNA"/>
</dbReference>
<evidence type="ECO:0000313" key="3">
    <source>
        <dbReference type="EMBL" id="KAF4707235.1"/>
    </source>
</evidence>
<gene>
    <name evidence="3" type="ORF">FOZ63_017078</name>
</gene>
<dbReference type="InterPro" id="IPR036065">
    <property type="entry name" value="BolA-like_sf"/>
</dbReference>
<dbReference type="PANTHER" id="PTHR46230:SF7">
    <property type="entry name" value="BOLA-LIKE PROTEIN 1"/>
    <property type="match status" value="1"/>
</dbReference>
<dbReference type="AlphaFoldDB" id="A0A7J6QFV1"/>
<evidence type="ECO:0000313" key="4">
    <source>
        <dbReference type="Proteomes" id="UP000553632"/>
    </source>
</evidence>
<dbReference type="Proteomes" id="UP000553632">
    <property type="component" value="Unassembled WGS sequence"/>
</dbReference>